<dbReference type="PANTHER" id="PTHR42847">
    <property type="entry name" value="ALKANESULFONATE MONOOXYGENASE"/>
    <property type="match status" value="1"/>
</dbReference>
<evidence type="ECO:0000256" key="2">
    <source>
        <dbReference type="ARBA" id="ARBA00022643"/>
    </source>
</evidence>
<dbReference type="Proteomes" id="UP000198727">
    <property type="component" value="Unassembled WGS sequence"/>
</dbReference>
<dbReference type="AlphaFoldDB" id="A0A1I5Q2Q7"/>
<dbReference type="GO" id="GO:0046306">
    <property type="term" value="P:alkanesulfonate catabolic process"/>
    <property type="evidence" value="ECO:0007669"/>
    <property type="project" value="TreeGrafter"/>
</dbReference>
<dbReference type="GO" id="GO:0008726">
    <property type="term" value="F:alkanesulfonate monooxygenase activity"/>
    <property type="evidence" value="ECO:0007669"/>
    <property type="project" value="TreeGrafter"/>
</dbReference>
<dbReference type="InterPro" id="IPR050172">
    <property type="entry name" value="SsuD_RutA_monooxygenase"/>
</dbReference>
<feature type="domain" description="Luciferase-like" evidence="5">
    <location>
        <begin position="14"/>
        <end position="221"/>
    </location>
</feature>
<dbReference type="SUPFAM" id="SSF51679">
    <property type="entry name" value="Bacterial luciferase-like"/>
    <property type="match status" value="1"/>
</dbReference>
<evidence type="ECO:0000256" key="3">
    <source>
        <dbReference type="ARBA" id="ARBA00023002"/>
    </source>
</evidence>
<dbReference type="InterPro" id="IPR019923">
    <property type="entry name" value="Lucif-like_OxRdtase_MSMEG_2516"/>
</dbReference>
<reference evidence="7" key="1">
    <citation type="submission" date="2016-10" db="EMBL/GenBank/DDBJ databases">
        <authorList>
            <person name="Varghese N."/>
            <person name="Submissions S."/>
        </authorList>
    </citation>
    <scope>NUCLEOTIDE SEQUENCE [LARGE SCALE GENOMIC DNA]</scope>
    <source>
        <strain evidence="7">CGMCC 4.5579</strain>
    </source>
</reference>
<evidence type="ECO:0000313" key="6">
    <source>
        <dbReference type="EMBL" id="SFP40300.1"/>
    </source>
</evidence>
<sequence length="278" mass="30024">MWSVGGRDEWTAKCRRAEELGYDSITVPDHLGTAPAPFPALAAAAAVTERVHLGPLVLNVPFYTPALLARDIADTVRLAGGRFELGLGAGHMKAEFDGAGLPWRPLPHRVDQLARALDELPRLLAESAVPTPPLLVAGNSNAVLTLAAEHADIVGFAGLRQVPGRPPGTFDVAGADALAERVGFVRARTARDPEFNFLVQHVAITDDPAAELRRWAAPAPYLDPDTLADAPQLLVGRIEQDLVDRVVELRRRFGFSYLTVFEPAMETFAPVVRALRGR</sequence>
<evidence type="ECO:0000256" key="1">
    <source>
        <dbReference type="ARBA" id="ARBA00022630"/>
    </source>
</evidence>
<organism evidence="6 7">
    <name type="scientific">Amycolatopsis arida</name>
    <dbReference type="NCBI Taxonomy" id="587909"/>
    <lineage>
        <taxon>Bacteria</taxon>
        <taxon>Bacillati</taxon>
        <taxon>Actinomycetota</taxon>
        <taxon>Actinomycetes</taxon>
        <taxon>Pseudonocardiales</taxon>
        <taxon>Pseudonocardiaceae</taxon>
        <taxon>Amycolatopsis</taxon>
    </lineage>
</organism>
<proteinExistence type="predicted"/>
<dbReference type="PANTHER" id="PTHR42847:SF4">
    <property type="entry name" value="ALKANESULFONATE MONOOXYGENASE-RELATED"/>
    <property type="match status" value="1"/>
</dbReference>
<dbReference type="NCBIfam" id="TIGR03621">
    <property type="entry name" value="F420_MSMEG_2516"/>
    <property type="match status" value="1"/>
</dbReference>
<dbReference type="Gene3D" id="3.20.20.30">
    <property type="entry name" value="Luciferase-like domain"/>
    <property type="match status" value="1"/>
</dbReference>
<dbReference type="InterPro" id="IPR036661">
    <property type="entry name" value="Luciferase-like_sf"/>
</dbReference>
<keyword evidence="1" id="KW-0285">Flavoprotein</keyword>
<accession>A0A1I5Q2Q7</accession>
<dbReference type="EMBL" id="FOWW01000002">
    <property type="protein sequence ID" value="SFP40300.1"/>
    <property type="molecule type" value="Genomic_DNA"/>
</dbReference>
<dbReference type="STRING" id="587909.SAMN05421810_102485"/>
<dbReference type="InterPro" id="IPR011251">
    <property type="entry name" value="Luciferase-like_dom"/>
</dbReference>
<gene>
    <name evidence="6" type="ORF">SAMN05421810_102485</name>
</gene>
<keyword evidence="2" id="KW-0288">FMN</keyword>
<evidence type="ECO:0000313" key="7">
    <source>
        <dbReference type="Proteomes" id="UP000198727"/>
    </source>
</evidence>
<dbReference type="OrthoDB" id="4288123at2"/>
<keyword evidence="3" id="KW-0560">Oxidoreductase</keyword>
<keyword evidence="4" id="KW-0503">Monooxygenase</keyword>
<protein>
    <submittedName>
        <fullName evidence="6">Probable F420-dependent oxidoreductase, MSMEG_2516 family</fullName>
    </submittedName>
</protein>
<evidence type="ECO:0000256" key="4">
    <source>
        <dbReference type="ARBA" id="ARBA00023033"/>
    </source>
</evidence>
<dbReference type="Pfam" id="PF00296">
    <property type="entry name" value="Bac_luciferase"/>
    <property type="match status" value="1"/>
</dbReference>
<keyword evidence="7" id="KW-1185">Reference proteome</keyword>
<evidence type="ECO:0000259" key="5">
    <source>
        <dbReference type="Pfam" id="PF00296"/>
    </source>
</evidence>
<name>A0A1I5Q2Q7_9PSEU</name>